<dbReference type="PROSITE" id="PS50072">
    <property type="entry name" value="CSA_PPIASE_2"/>
    <property type="match status" value="1"/>
</dbReference>
<evidence type="ECO:0000256" key="2">
    <source>
        <dbReference type="ARBA" id="ARBA00013194"/>
    </source>
</evidence>
<keyword evidence="5" id="KW-0697">Rotamase</keyword>
<dbReference type="PANTHER" id="PTHR11071:SF561">
    <property type="entry name" value="PEPTIDYL-PROLYL CIS-TRANS ISOMERASE D-RELATED"/>
    <property type="match status" value="1"/>
</dbReference>
<evidence type="ECO:0000313" key="10">
    <source>
        <dbReference type="Proteomes" id="UP000509704"/>
    </source>
</evidence>
<feature type="repeat" description="TPR" evidence="7">
    <location>
        <begin position="330"/>
        <end position="363"/>
    </location>
</feature>
<name>A0A7H9AYQ6_ZYGMR</name>
<keyword evidence="6" id="KW-0413">Isomerase</keyword>
<dbReference type="GO" id="GO:0005829">
    <property type="term" value="C:cytosol"/>
    <property type="evidence" value="ECO:0007669"/>
    <property type="project" value="TreeGrafter"/>
</dbReference>
<evidence type="ECO:0000259" key="8">
    <source>
        <dbReference type="PROSITE" id="PS50072"/>
    </source>
</evidence>
<dbReference type="PROSITE" id="PS50005">
    <property type="entry name" value="TPR"/>
    <property type="match status" value="1"/>
</dbReference>
<evidence type="ECO:0000256" key="1">
    <source>
        <dbReference type="ARBA" id="ARBA00000971"/>
    </source>
</evidence>
<evidence type="ECO:0000313" key="9">
    <source>
        <dbReference type="EMBL" id="QLG71333.1"/>
    </source>
</evidence>
<comment type="catalytic activity">
    <reaction evidence="1">
        <text>[protein]-peptidylproline (omega=180) = [protein]-peptidylproline (omega=0)</text>
        <dbReference type="Rhea" id="RHEA:16237"/>
        <dbReference type="Rhea" id="RHEA-COMP:10747"/>
        <dbReference type="Rhea" id="RHEA-COMP:10748"/>
        <dbReference type="ChEBI" id="CHEBI:83833"/>
        <dbReference type="ChEBI" id="CHEBI:83834"/>
        <dbReference type="EC" id="5.2.1.8"/>
    </reaction>
</comment>
<keyword evidence="3" id="KW-0677">Repeat</keyword>
<dbReference type="InterPro" id="IPR002130">
    <property type="entry name" value="Cyclophilin-type_PPIase_dom"/>
</dbReference>
<evidence type="ECO:0000256" key="7">
    <source>
        <dbReference type="PROSITE-ProRule" id="PRU00339"/>
    </source>
</evidence>
<feature type="domain" description="PPIase cyclophilin-type" evidence="8">
    <location>
        <begin position="8"/>
        <end position="196"/>
    </location>
</feature>
<dbReference type="EMBL" id="CP058605">
    <property type="protein sequence ID" value="QLG71333.1"/>
    <property type="molecule type" value="Genomic_DNA"/>
</dbReference>
<dbReference type="KEGG" id="zmk:HG535_0B03730"/>
<dbReference type="SUPFAM" id="SSF48452">
    <property type="entry name" value="TPR-like"/>
    <property type="match status" value="1"/>
</dbReference>
<dbReference type="OrthoDB" id="407558at2759"/>
<evidence type="ECO:0000256" key="6">
    <source>
        <dbReference type="ARBA" id="ARBA00023235"/>
    </source>
</evidence>
<dbReference type="Gene3D" id="1.25.40.10">
    <property type="entry name" value="Tetratricopeptide repeat domain"/>
    <property type="match status" value="1"/>
</dbReference>
<keyword evidence="4 7" id="KW-0802">TPR repeat</keyword>
<dbReference type="InterPro" id="IPR011990">
    <property type="entry name" value="TPR-like_helical_dom_sf"/>
</dbReference>
<protein>
    <recommendedName>
        <fullName evidence="2">peptidylprolyl isomerase</fullName>
        <ecNumber evidence="2">5.2.1.8</ecNumber>
    </recommendedName>
</protein>
<evidence type="ECO:0000256" key="5">
    <source>
        <dbReference type="ARBA" id="ARBA00023110"/>
    </source>
</evidence>
<dbReference type="GO" id="GO:0042026">
    <property type="term" value="P:protein refolding"/>
    <property type="evidence" value="ECO:0007669"/>
    <property type="project" value="UniProtKB-ARBA"/>
</dbReference>
<dbReference type="GeneID" id="59234994"/>
<dbReference type="GO" id="GO:0003755">
    <property type="term" value="F:peptidyl-prolyl cis-trans isomerase activity"/>
    <property type="evidence" value="ECO:0007669"/>
    <property type="project" value="UniProtKB-KW"/>
</dbReference>
<dbReference type="InterPro" id="IPR029000">
    <property type="entry name" value="Cyclophilin-like_dom_sf"/>
</dbReference>
<dbReference type="SMART" id="SM00028">
    <property type="entry name" value="TPR"/>
    <property type="match status" value="3"/>
</dbReference>
<organism evidence="9 10">
    <name type="scientific">Zygotorulaspora mrakii</name>
    <name type="common">Zygosaccharomyces mrakii</name>
    <dbReference type="NCBI Taxonomy" id="42260"/>
    <lineage>
        <taxon>Eukaryota</taxon>
        <taxon>Fungi</taxon>
        <taxon>Dikarya</taxon>
        <taxon>Ascomycota</taxon>
        <taxon>Saccharomycotina</taxon>
        <taxon>Saccharomycetes</taxon>
        <taxon>Saccharomycetales</taxon>
        <taxon>Saccharomycetaceae</taxon>
        <taxon>Zygotorulaspora</taxon>
    </lineage>
</organism>
<dbReference type="InterPro" id="IPR019734">
    <property type="entry name" value="TPR_rpt"/>
</dbReference>
<dbReference type="SUPFAM" id="SSF50891">
    <property type="entry name" value="Cyclophilin-like"/>
    <property type="match status" value="1"/>
</dbReference>
<dbReference type="Pfam" id="PF00515">
    <property type="entry name" value="TPR_1"/>
    <property type="match status" value="1"/>
</dbReference>
<evidence type="ECO:0000256" key="4">
    <source>
        <dbReference type="ARBA" id="ARBA00022803"/>
    </source>
</evidence>
<dbReference type="PANTHER" id="PTHR11071">
    <property type="entry name" value="PEPTIDYL-PROLYL CIS-TRANS ISOMERASE"/>
    <property type="match status" value="1"/>
</dbReference>
<sequence length="395" mass="44961">MVSNPQIYLDISIAGEKIGRIVCELFAEKAPTTVKNFRSLCLEDHCIEEDKVLTYRGNYFHRIIKNFVVQCGDIIHCSGEFVKSDDAGKGGCSIFATREEIHNGNNSELQCFGNFLDENLGDFNASFYLAMANMGTPDSNSSQFFITTAVSPHLNGKHSIFGRVTHGKSVVRSIEYSKVDSDGFPLECIKIDQCGDWDILKGLPLFNASNDSIGGDTYEEYPDDNEDLDSEDFSAAYEAANIIKESGTLLYKKKDYKNAYFKYNKSLRYVNEFIPDIEVDAENNRKFTHLKIKLYLNMSLVSLKMKRYDEAIKFSSFLLDMNEVPNIDQCKALYRRGEAFVAKKHYENALQDYKSCQEINPDDRAVMDKILSLEKTLEDKKEKTKRNIAKFFSSS</sequence>
<dbReference type="Proteomes" id="UP000509704">
    <property type="component" value="Chromosome 2"/>
</dbReference>
<dbReference type="GO" id="GO:0051082">
    <property type="term" value="F:unfolded protein binding"/>
    <property type="evidence" value="ECO:0007669"/>
    <property type="project" value="UniProtKB-ARBA"/>
</dbReference>
<accession>A0A7H9AYQ6</accession>
<dbReference type="RefSeq" id="XP_037143061.1">
    <property type="nucleotide sequence ID" value="XM_037287166.1"/>
</dbReference>
<dbReference type="FunFam" id="1.25.40.10:FF:000029">
    <property type="entry name" value="peptidyl-prolyl cis-trans isomerase D"/>
    <property type="match status" value="1"/>
</dbReference>
<gene>
    <name evidence="9" type="ORF">HG535_0B03730</name>
</gene>
<dbReference type="Gene3D" id="2.40.100.10">
    <property type="entry name" value="Cyclophilin-like"/>
    <property type="match status" value="1"/>
</dbReference>
<dbReference type="EC" id="5.2.1.8" evidence="2"/>
<keyword evidence="10" id="KW-1185">Reference proteome</keyword>
<dbReference type="GO" id="GO:0016018">
    <property type="term" value="F:cyclosporin A binding"/>
    <property type="evidence" value="ECO:0007669"/>
    <property type="project" value="TreeGrafter"/>
</dbReference>
<proteinExistence type="predicted"/>
<reference evidence="9 10" key="1">
    <citation type="submission" date="2020-07" db="EMBL/GenBank/DDBJ databases">
        <title>The yeast mating-type switching endonuclease HO is a domesticated member of an unorthodox homing genetic element family.</title>
        <authorList>
            <person name="Coughlan A.Y."/>
            <person name="Lombardi L."/>
            <person name="Braun-Galleani S."/>
            <person name="Martos A.R."/>
            <person name="Galeote V."/>
            <person name="Bigey F."/>
            <person name="Dequin S."/>
            <person name="Byrne K.P."/>
            <person name="Wolfe K.H."/>
        </authorList>
    </citation>
    <scope>NUCLEOTIDE SEQUENCE [LARGE SCALE GENOMIC DNA]</scope>
    <source>
        <strain evidence="9 10">NRRL Y-6702</strain>
    </source>
</reference>
<evidence type="ECO:0000256" key="3">
    <source>
        <dbReference type="ARBA" id="ARBA00022737"/>
    </source>
</evidence>
<dbReference type="PRINTS" id="PR00153">
    <property type="entry name" value="CSAPPISMRASE"/>
</dbReference>
<dbReference type="AlphaFoldDB" id="A0A7H9AYQ6"/>
<dbReference type="Pfam" id="PF00160">
    <property type="entry name" value="Pro_isomerase"/>
    <property type="match status" value="1"/>
</dbReference>